<organism evidence="2 3">
    <name type="scientific">Saprolegnia diclina (strain VS20)</name>
    <dbReference type="NCBI Taxonomy" id="1156394"/>
    <lineage>
        <taxon>Eukaryota</taxon>
        <taxon>Sar</taxon>
        <taxon>Stramenopiles</taxon>
        <taxon>Oomycota</taxon>
        <taxon>Saprolegniomycetes</taxon>
        <taxon>Saprolegniales</taxon>
        <taxon>Saprolegniaceae</taxon>
        <taxon>Saprolegnia</taxon>
    </lineage>
</organism>
<proteinExistence type="predicted"/>
<feature type="region of interest" description="Disordered" evidence="1">
    <location>
        <begin position="75"/>
        <end position="141"/>
    </location>
</feature>
<gene>
    <name evidence="2" type="ORF">SDRG_10299</name>
</gene>
<dbReference type="GeneID" id="19951026"/>
<name>T0RIE8_SAPDV</name>
<dbReference type="InParanoid" id="T0RIE8"/>
<dbReference type="Proteomes" id="UP000030762">
    <property type="component" value="Unassembled WGS sequence"/>
</dbReference>
<reference evidence="2 3" key="1">
    <citation type="submission" date="2012-04" db="EMBL/GenBank/DDBJ databases">
        <title>The Genome Sequence of Saprolegnia declina VS20.</title>
        <authorList>
            <consortium name="The Broad Institute Genome Sequencing Platform"/>
            <person name="Russ C."/>
            <person name="Nusbaum C."/>
            <person name="Tyler B."/>
            <person name="van West P."/>
            <person name="Dieguez-Uribeondo J."/>
            <person name="de Bruijn I."/>
            <person name="Tripathy S."/>
            <person name="Jiang R."/>
            <person name="Young S.K."/>
            <person name="Zeng Q."/>
            <person name="Gargeya S."/>
            <person name="Fitzgerald M."/>
            <person name="Haas B."/>
            <person name="Abouelleil A."/>
            <person name="Alvarado L."/>
            <person name="Arachchi H.M."/>
            <person name="Berlin A."/>
            <person name="Chapman S.B."/>
            <person name="Goldberg J."/>
            <person name="Griggs A."/>
            <person name="Gujja S."/>
            <person name="Hansen M."/>
            <person name="Howarth C."/>
            <person name="Imamovic A."/>
            <person name="Larimer J."/>
            <person name="McCowen C."/>
            <person name="Montmayeur A."/>
            <person name="Murphy C."/>
            <person name="Neiman D."/>
            <person name="Pearson M."/>
            <person name="Priest M."/>
            <person name="Roberts A."/>
            <person name="Saif S."/>
            <person name="Shea T."/>
            <person name="Sisk P."/>
            <person name="Sykes S."/>
            <person name="Wortman J."/>
            <person name="Nusbaum C."/>
            <person name="Birren B."/>
        </authorList>
    </citation>
    <scope>NUCLEOTIDE SEQUENCE [LARGE SCALE GENOMIC DNA]</scope>
    <source>
        <strain evidence="2 3">VS20</strain>
    </source>
</reference>
<protein>
    <submittedName>
        <fullName evidence="2">Uncharacterized protein</fullName>
    </submittedName>
</protein>
<accession>T0RIE8</accession>
<keyword evidence="3" id="KW-1185">Reference proteome</keyword>
<dbReference type="AlphaFoldDB" id="T0RIE8"/>
<feature type="compositionally biased region" description="Low complexity" evidence="1">
    <location>
        <begin position="90"/>
        <end position="106"/>
    </location>
</feature>
<evidence type="ECO:0000256" key="1">
    <source>
        <dbReference type="SAM" id="MobiDB-lite"/>
    </source>
</evidence>
<feature type="compositionally biased region" description="Acidic residues" evidence="1">
    <location>
        <begin position="130"/>
        <end position="141"/>
    </location>
</feature>
<dbReference type="RefSeq" id="XP_008614505.1">
    <property type="nucleotide sequence ID" value="XM_008616283.1"/>
</dbReference>
<dbReference type="EMBL" id="JH767165">
    <property type="protein sequence ID" value="EQC32103.1"/>
    <property type="molecule type" value="Genomic_DNA"/>
</dbReference>
<sequence>MADEADVAGLREVGEAEVQASGDETERLADADEAELRALTAELAKIQRSRAMALEQIELLKVERAALETRFDAERRNIDRRNEARERQARVAQEMAEQEAAQQAARDALHRPVEPQLYEPPASATHGSDDLDDLEAYLENN</sequence>
<feature type="compositionally biased region" description="Basic and acidic residues" evidence="1">
    <location>
        <begin position="75"/>
        <end position="89"/>
    </location>
</feature>
<evidence type="ECO:0000313" key="2">
    <source>
        <dbReference type="EMBL" id="EQC32103.1"/>
    </source>
</evidence>
<dbReference type="VEuPathDB" id="FungiDB:SDRG_10299"/>
<feature type="region of interest" description="Disordered" evidence="1">
    <location>
        <begin position="1"/>
        <end position="29"/>
    </location>
</feature>
<evidence type="ECO:0000313" key="3">
    <source>
        <dbReference type="Proteomes" id="UP000030762"/>
    </source>
</evidence>